<organism evidence="1 2">
    <name type="scientific">Paenibacillus rhizosphaerae</name>
    <dbReference type="NCBI Taxonomy" id="297318"/>
    <lineage>
        <taxon>Bacteria</taxon>
        <taxon>Bacillati</taxon>
        <taxon>Bacillota</taxon>
        <taxon>Bacilli</taxon>
        <taxon>Bacillales</taxon>
        <taxon>Paenibacillaceae</taxon>
        <taxon>Paenibacillus</taxon>
    </lineage>
</organism>
<protein>
    <submittedName>
        <fullName evidence="1">Uncharacterized protein</fullName>
    </submittedName>
</protein>
<proteinExistence type="predicted"/>
<evidence type="ECO:0000313" key="1">
    <source>
        <dbReference type="EMBL" id="MBB3132295.1"/>
    </source>
</evidence>
<dbReference type="EMBL" id="JACHXJ010000016">
    <property type="protein sequence ID" value="MBB3132295.1"/>
    <property type="molecule type" value="Genomic_DNA"/>
</dbReference>
<accession>A0A839TZJ1</accession>
<name>A0A839TZJ1_9BACL</name>
<sequence>MYNKFKISPDSELIYLYKVHQIRIKDKAELLMNSHCPDLEMQIEYHTDDLMKIKYELILRGIDFKSLH</sequence>
<dbReference type="Proteomes" id="UP000517523">
    <property type="component" value="Unassembled WGS sequence"/>
</dbReference>
<dbReference type="AlphaFoldDB" id="A0A839TZJ1"/>
<comment type="caution">
    <text evidence="1">The sequence shown here is derived from an EMBL/GenBank/DDBJ whole genome shotgun (WGS) entry which is preliminary data.</text>
</comment>
<reference evidence="1 2" key="1">
    <citation type="submission" date="2020-08" db="EMBL/GenBank/DDBJ databases">
        <title>Genomic Encyclopedia of Type Strains, Phase III (KMG-III): the genomes of soil and plant-associated and newly described type strains.</title>
        <authorList>
            <person name="Whitman W."/>
        </authorList>
    </citation>
    <scope>NUCLEOTIDE SEQUENCE [LARGE SCALE GENOMIC DNA]</scope>
    <source>
        <strain evidence="1 2">CECT 5831</strain>
    </source>
</reference>
<evidence type="ECO:0000313" key="2">
    <source>
        <dbReference type="Proteomes" id="UP000517523"/>
    </source>
</evidence>
<gene>
    <name evidence="1" type="ORF">FHS19_007024</name>
</gene>